<dbReference type="InterPro" id="IPR001611">
    <property type="entry name" value="Leu-rich_rpt"/>
</dbReference>
<dbReference type="GO" id="GO:0046983">
    <property type="term" value="F:protein dimerization activity"/>
    <property type="evidence" value="ECO:0007669"/>
    <property type="project" value="InterPro"/>
</dbReference>
<feature type="coiled-coil region" evidence="3">
    <location>
        <begin position="835"/>
        <end position="862"/>
    </location>
</feature>
<feature type="domain" description="HAT C-terminal dimerisation" evidence="4">
    <location>
        <begin position="1011"/>
        <end position="1066"/>
    </location>
</feature>
<dbReference type="PANTHER" id="PTHR48051:SF1">
    <property type="entry name" value="RAS SUPPRESSOR PROTEIN 1"/>
    <property type="match status" value="1"/>
</dbReference>
<protein>
    <submittedName>
        <fullName evidence="6">Protein LAP2</fullName>
    </submittedName>
</protein>
<dbReference type="STRING" id="50429.A0A2B4SQE1"/>
<keyword evidence="1" id="KW-0433">Leucine-rich repeat</keyword>
<organism evidence="6 7">
    <name type="scientific">Stylophora pistillata</name>
    <name type="common">Smooth cauliflower coral</name>
    <dbReference type="NCBI Taxonomy" id="50429"/>
    <lineage>
        <taxon>Eukaryota</taxon>
        <taxon>Metazoa</taxon>
        <taxon>Cnidaria</taxon>
        <taxon>Anthozoa</taxon>
        <taxon>Hexacorallia</taxon>
        <taxon>Scleractinia</taxon>
        <taxon>Astrocoeniina</taxon>
        <taxon>Pocilloporidae</taxon>
        <taxon>Stylophora</taxon>
    </lineage>
</organism>
<evidence type="ECO:0000259" key="4">
    <source>
        <dbReference type="Pfam" id="PF05699"/>
    </source>
</evidence>
<comment type="caution">
    <text evidence="6">The sequence shown here is derived from an EMBL/GenBank/DDBJ whole genome shotgun (WGS) entry which is preliminary data.</text>
</comment>
<evidence type="ECO:0000256" key="1">
    <source>
        <dbReference type="ARBA" id="ARBA00022614"/>
    </source>
</evidence>
<dbReference type="InterPro" id="IPR003591">
    <property type="entry name" value="Leu-rich_rpt_typical-subtyp"/>
</dbReference>
<dbReference type="InterPro" id="IPR055414">
    <property type="entry name" value="LRR_R13L4/SHOC2-like"/>
</dbReference>
<reference evidence="7" key="1">
    <citation type="journal article" date="2017" name="bioRxiv">
        <title>Comparative analysis of the genomes of Stylophora pistillata and Acropora digitifera provides evidence for extensive differences between species of corals.</title>
        <authorList>
            <person name="Voolstra C.R."/>
            <person name="Li Y."/>
            <person name="Liew Y.J."/>
            <person name="Baumgarten S."/>
            <person name="Zoccola D."/>
            <person name="Flot J.-F."/>
            <person name="Tambutte S."/>
            <person name="Allemand D."/>
            <person name="Aranda M."/>
        </authorList>
    </citation>
    <scope>NUCLEOTIDE SEQUENCE [LARGE SCALE GENOMIC DNA]</scope>
</reference>
<dbReference type="InterPro" id="IPR032675">
    <property type="entry name" value="LRR_dom_sf"/>
</dbReference>
<dbReference type="SUPFAM" id="SSF52058">
    <property type="entry name" value="L domain-like"/>
    <property type="match status" value="2"/>
</dbReference>
<dbReference type="SMART" id="SM00369">
    <property type="entry name" value="LRR_TYP"/>
    <property type="match status" value="14"/>
</dbReference>
<name>A0A2B4SQE1_STYPI</name>
<dbReference type="Pfam" id="PF13855">
    <property type="entry name" value="LRR_8"/>
    <property type="match status" value="1"/>
</dbReference>
<dbReference type="Pfam" id="PF05699">
    <property type="entry name" value="Dimer_Tnp_hAT"/>
    <property type="match status" value="1"/>
</dbReference>
<keyword evidence="7" id="KW-1185">Reference proteome</keyword>
<dbReference type="SMART" id="SM00364">
    <property type="entry name" value="LRR_BAC"/>
    <property type="match status" value="13"/>
</dbReference>
<feature type="domain" description="Disease resistance R13L4/SHOC-2-like LRR" evidence="5">
    <location>
        <begin position="346"/>
        <end position="426"/>
    </location>
</feature>
<gene>
    <name evidence="6" type="primary">ERBB2IP</name>
    <name evidence="6" type="ORF">AWC38_SpisGene4551</name>
</gene>
<evidence type="ECO:0000259" key="5">
    <source>
        <dbReference type="Pfam" id="PF23598"/>
    </source>
</evidence>
<dbReference type="EMBL" id="LSMT01000047">
    <property type="protein sequence ID" value="PFX30605.1"/>
    <property type="molecule type" value="Genomic_DNA"/>
</dbReference>
<dbReference type="Pfam" id="PF00560">
    <property type="entry name" value="LRR_1"/>
    <property type="match status" value="2"/>
</dbReference>
<dbReference type="PROSITE" id="PS51450">
    <property type="entry name" value="LRR"/>
    <property type="match status" value="4"/>
</dbReference>
<dbReference type="Pfam" id="PF23598">
    <property type="entry name" value="LRR_14"/>
    <property type="match status" value="1"/>
</dbReference>
<dbReference type="InterPro" id="IPR012337">
    <property type="entry name" value="RNaseH-like_sf"/>
</dbReference>
<dbReference type="Proteomes" id="UP000225706">
    <property type="component" value="Unassembled WGS sequence"/>
</dbReference>
<sequence length="1098" mass="124461">MRSRGYPDTRLSAGLEALAMEEAKKVLERVVLNGDPYLDLSSLDLDFLPSDILSKTLRHVTILNVDYNDLKCLPNEISVLSSLRELSATGNQLEELPDTMIELKKLESLHLNENCLTVVPAFLAQLQHLQVLDVIGNGIESWKEGLAECLSELRLDENNLTTLPESFSCMKNLKVLELGENNLTSLPEDMGTLSKLEILNLSSNNLSSLPHSLGDLPSLKMFDLSGNKIENLLEKFQSANTIENFFINNNYLKSLPAWFGQLGCIENLGIADNQLLGNPLPDSFGTVSGKTLKTLDLSANNISNLPETVGDLQKLEKLKLGSTICELERRAFQNGNWLLTLPSSFGWMLSLQKLHLDENQLVELPENFGFLANLEWVDFGQNRLQSLPPSFCSLSKLWYLQLSQNYLKTLPDDFGNLTSLIELRLNNNYLAELPSSFANLANLQTLDLFHNELTKIPKELLNLKRLLRLDLDKNKFKLKAGKIPKLTKQVKYPDRDPSLKEDWRGKMREDYIDTSAVKTVEILNDVIDTSEDDSNEEDADDPGYCEAALEYAMKRSLSIWKSHEGADEREVHDREQTTRGLIPKSSSIFLSQEAETFVKLSKNIYSEIFEDVDDLYDCESNQGSLAQSEYHAGTRNGNNKDLSNAALFEELQQDGPQTKGSLLDGPLPSVLDTAEDWDKEIEDSLAYNLILETFEQRSHNKVNFQNQLQNLLYSYPPAFQAFTKTANYESAVYSFPAPHLCSAQLSFSLDTGQFDDADEEVLPKLIVEMLLPVASALEDISLNRDENGDRGRGDWNVDSRNDAQSLLNAITFTFIVAIVVVRHILDLTRPLTLKLQRKEIDLLKAKDEIALLKHALADMQRNIDVRHHQLYVEAVELAASIGVQPSMPRVAVRQVHRANALAADPEVYYRINLTRVFLDHCTQHIDRRFQNEVYSCYKGLYLVPKVMLSSAAVWKARVREFCNDYRQDIPNIAGLDGEFALWERMWRDQQNLRADPIPDRVSDTLAEVDKHAFCNIYTILQLLATLPMSSASSERSFSTLKYLKTYLRNTMGQERLNGLALMYVHRDKNMDIEQLIDLFAQMHPRRIRMANILHDDGV</sequence>
<dbReference type="SUPFAM" id="SSF53098">
    <property type="entry name" value="Ribonuclease H-like"/>
    <property type="match status" value="1"/>
</dbReference>
<keyword evidence="2" id="KW-0677">Repeat</keyword>
<keyword evidence="3" id="KW-0175">Coiled coil</keyword>
<dbReference type="InterPro" id="IPR050216">
    <property type="entry name" value="LRR_domain-containing"/>
</dbReference>
<evidence type="ECO:0000256" key="2">
    <source>
        <dbReference type="ARBA" id="ARBA00022737"/>
    </source>
</evidence>
<dbReference type="OrthoDB" id="5986682at2759"/>
<evidence type="ECO:0000313" key="6">
    <source>
        <dbReference type="EMBL" id="PFX30605.1"/>
    </source>
</evidence>
<dbReference type="Gene3D" id="3.80.10.10">
    <property type="entry name" value="Ribonuclease Inhibitor"/>
    <property type="match status" value="4"/>
</dbReference>
<accession>A0A2B4SQE1</accession>
<dbReference type="PANTHER" id="PTHR48051">
    <property type="match status" value="1"/>
</dbReference>
<dbReference type="InterPro" id="IPR008906">
    <property type="entry name" value="HATC_C_dom"/>
</dbReference>
<dbReference type="AlphaFoldDB" id="A0A2B4SQE1"/>
<proteinExistence type="predicted"/>
<evidence type="ECO:0000256" key="3">
    <source>
        <dbReference type="SAM" id="Coils"/>
    </source>
</evidence>
<evidence type="ECO:0000313" key="7">
    <source>
        <dbReference type="Proteomes" id="UP000225706"/>
    </source>
</evidence>
<dbReference type="SMART" id="SM00365">
    <property type="entry name" value="LRR_SD22"/>
    <property type="match status" value="8"/>
</dbReference>
<dbReference type="GO" id="GO:0005737">
    <property type="term" value="C:cytoplasm"/>
    <property type="evidence" value="ECO:0007669"/>
    <property type="project" value="TreeGrafter"/>
</dbReference>